<comment type="domain">
    <text evidence="8">The pseudokinase domain, the coiled-coil (CC), and C-terminal knob domain (CK) form a structural unit (PKC) that forms an extensive high-affinity interaction surface for PAN2.</text>
</comment>
<dbReference type="FunFam" id="1.10.287.3700:FF:000001">
    <property type="entry name" value="PAN2-PAN3 deadenylation complex subunit PAN3"/>
    <property type="match status" value="1"/>
</dbReference>
<feature type="coiled-coil region" evidence="8">
    <location>
        <begin position="542"/>
        <end position="580"/>
    </location>
</feature>
<keyword evidence="6 8" id="KW-0067">ATP-binding</keyword>
<dbReference type="InterPro" id="IPR011009">
    <property type="entry name" value="Kinase-like_dom_sf"/>
</dbReference>
<dbReference type="InterPro" id="IPR000571">
    <property type="entry name" value="Znf_CCCH"/>
</dbReference>
<feature type="compositionally biased region" description="Polar residues" evidence="10">
    <location>
        <begin position="97"/>
        <end position="124"/>
    </location>
</feature>
<feature type="binding site" evidence="8">
    <location>
        <begin position="438"/>
        <end position="439"/>
    </location>
    <ligand>
        <name>ATP</name>
        <dbReference type="ChEBI" id="CHEBI:30616"/>
    </ligand>
</feature>
<feature type="region of interest" description="Knob domain" evidence="8">
    <location>
        <begin position="581"/>
        <end position="681"/>
    </location>
</feature>
<evidence type="ECO:0000256" key="2">
    <source>
        <dbReference type="ARBA" id="ARBA00022490"/>
    </source>
</evidence>
<comment type="domain">
    <text evidence="8">Contains a pseudokinase domain. The protein kinase domain is predicted to be catalytically inactive because some of the residues important for catalytic activity are substituted and it lacks the equivalent of the binding site for a peptide substrate. However, it has retained an ATP-binding site and ATP-binding is required for mRNA degradation, stimulating the activity of the PAN2 nuclease in vitro. The nucleotide-binding site is juxtaposed to the RNase active site of PAN2 in the complex and may actually bind nucleosides of a poly(A) RNA rather than ATP, feeding the poly(A)-tail to the active site of the deadenylase and thus increasing the efficiency with which this distributive enzyme degrades oligo(A) RNAs.</text>
</comment>
<dbReference type="GO" id="GO:0008270">
    <property type="term" value="F:zinc ion binding"/>
    <property type="evidence" value="ECO:0007669"/>
    <property type="project" value="UniProtKB-KW"/>
</dbReference>
<evidence type="ECO:0000256" key="8">
    <source>
        <dbReference type="HAMAP-Rule" id="MF_03181"/>
    </source>
</evidence>
<evidence type="ECO:0000256" key="1">
    <source>
        <dbReference type="ARBA" id="ARBA00004496"/>
    </source>
</evidence>
<feature type="binding site" evidence="8">
    <location>
        <position position="330"/>
    </location>
    <ligand>
        <name>ATP</name>
        <dbReference type="ChEBI" id="CHEBI:30616"/>
    </ligand>
</feature>
<proteinExistence type="inferred from homology"/>
<accession>A0A0G4MF06</accession>
<evidence type="ECO:0000256" key="10">
    <source>
        <dbReference type="SAM" id="MobiDB-lite"/>
    </source>
</evidence>
<comment type="domain">
    <text evidence="8">The N-terminal zinc finger binds to poly(A) RNA.</text>
</comment>
<dbReference type="HAMAP" id="MF_03181">
    <property type="entry name" value="PAN3"/>
    <property type="match status" value="1"/>
</dbReference>
<comment type="caution">
    <text evidence="8">Lacks conserved residue(s) required for the propagation of feature annotation.</text>
</comment>
<comment type="function">
    <text evidence="8">Regulatory subunit of the poly(A)-nuclease (PAN) deadenylation complex, one of two cytoplasmic mRNA deadenylases involved in mRNA turnover. PAN specifically shortens poly(A) tails of RNA and the activity is stimulated by poly(A)-binding protein PAB1. PAN deadenylation is followed by rapid degradation of the shortened mRNA tails by the CCR4-NOT complex. Deadenylated mRNAs are then degraded by two alternative mechanisms, namely exosome-mediated 3'-5' exonucleolytic degradation, or deadenlyation-dependent mRNA decaping and subsequent 5'-3' exonucleolytic degradation by XRN1. May also be involved in post-transcriptional maturation of mRNA poly(A) tails. PAN3 acts as a positive regulator for PAN activity, recruiting the catalytic subunit PAN2 to mRNA via its interaction with RNA and with PAB1.</text>
</comment>
<dbReference type="Gene3D" id="1.10.287.3700">
    <property type="match status" value="1"/>
</dbReference>
<gene>
    <name evidence="8" type="primary">PAN3</name>
    <name evidence="12" type="ORF">BN1708_005880</name>
</gene>
<evidence type="ECO:0000256" key="6">
    <source>
        <dbReference type="ARBA" id="ARBA00022840"/>
    </source>
</evidence>
<dbReference type="GO" id="GO:0000289">
    <property type="term" value="P:nuclear-transcribed mRNA poly(A) tail shortening"/>
    <property type="evidence" value="ECO:0007669"/>
    <property type="project" value="UniProtKB-UniRule"/>
</dbReference>
<comment type="subcellular location">
    <subcellularLocation>
        <location evidence="1 8">Cytoplasm</location>
    </subcellularLocation>
</comment>
<dbReference type="GO" id="GO:0008143">
    <property type="term" value="F:poly(A) binding"/>
    <property type="evidence" value="ECO:0007669"/>
    <property type="project" value="TreeGrafter"/>
</dbReference>
<dbReference type="PANTHER" id="PTHR12272">
    <property type="entry name" value="DEADENYLATION COMPLEX SUBUNIT PAN3"/>
    <property type="match status" value="1"/>
</dbReference>
<evidence type="ECO:0000256" key="7">
    <source>
        <dbReference type="ARBA" id="ARBA00023054"/>
    </source>
</evidence>
<protein>
    <recommendedName>
        <fullName evidence="8">PAN2-PAN3 deadenylation complex subunit PAN3</fullName>
    </recommendedName>
    <alternativeName>
        <fullName evidence="8">PAB1P-dependent poly(A)-specific ribonuclease</fullName>
    </alternativeName>
    <alternativeName>
        <fullName evidence="8">Poly(A)-nuclease deadenylation complex subunit 3</fullName>
        <shortName evidence="8">PAN deadenylation complex subunit 3</shortName>
    </alternativeName>
</protein>
<keyword evidence="7 8" id="KW-0175">Coiled coil</keyword>
<feature type="zinc finger region" description="C3H1-type" evidence="9">
    <location>
        <begin position="44"/>
        <end position="73"/>
    </location>
</feature>
<dbReference type="STRING" id="100787.A0A0G4MF06"/>
<dbReference type="GO" id="GO:0005524">
    <property type="term" value="F:ATP binding"/>
    <property type="evidence" value="ECO:0007669"/>
    <property type="project" value="UniProtKB-UniRule"/>
</dbReference>
<keyword evidence="9" id="KW-0862">Zinc</keyword>
<keyword evidence="2 8" id="KW-0963">Cytoplasm</keyword>
<dbReference type="InterPro" id="IPR041332">
    <property type="entry name" value="Pan3_CK"/>
</dbReference>
<dbReference type="Pfam" id="PF18101">
    <property type="entry name" value="Pan3_CK"/>
    <property type="match status" value="1"/>
</dbReference>
<evidence type="ECO:0000256" key="4">
    <source>
        <dbReference type="ARBA" id="ARBA00022741"/>
    </source>
</evidence>
<keyword evidence="5 9" id="KW-0863">Zinc-finger</keyword>
<evidence type="ECO:0000259" key="11">
    <source>
        <dbReference type="PROSITE" id="PS50103"/>
    </source>
</evidence>
<dbReference type="GO" id="GO:0006397">
    <property type="term" value="P:mRNA processing"/>
    <property type="evidence" value="ECO:0007669"/>
    <property type="project" value="UniProtKB-KW"/>
</dbReference>
<dbReference type="Pfam" id="PF25586">
    <property type="entry name" value="zf-CCCH_PAN3"/>
    <property type="match status" value="1"/>
</dbReference>
<keyword evidence="13" id="KW-1185">Reference proteome</keyword>
<sequence>MSAPRYSSAGRQVGSPKPKTRGESSSSRRTQPRAELLTVPVNAESKDTLCRNVLIYGHCRYENSGCAFNHDQNRTTNQNGQSPQGLQSEVSTKRFNVDSPSFTPTTLQAAPGSATTTPVKKSTFSSQAASAASFVPRGTSTTPSAAKDTESSASLFNPAKFQEFTPQNFELSPNVSTNGAASDAGLTFDAFSMANLNQGLPQTPFNPYAEDPTALASTGAFFQQQNPFAAHTQPLLYHLYAPLGQHREGLLPYQRQTNDFFLPEKIREDAQRKLEAAHQVMNNTALPNIDHYSSLVPLDTSNRESSTIFGYTSWVYKATSQENGKTYFLRRIKDFRLSNEQAIRLVKEWKKVHNGSVVSVHSAFTTRKFQDSSIIFVYDYHPLSKTLAQHHFPQQQTNRYNTRPTVTEDVMWSYITQLANALQAIHKLNLAARCIDASKIILTEKNRIRLSACSILDVLHYEARRPLGELQQEDLTQVGRLMLSLASSTPANSITANNINIIMQQMGNMFSEPLVSSLMWLVYPSQNGETKTIETFLSKISSQIMANMDMMLHQNDALTSNLYSEIENGRLFRLLCRLGTINERQEFDGDRQWSENGERYMLKLFRDYVFHQVDANGQPVVDLGHIVRSLNKLDAGSDEKICLTSRDEQSVFVVSYKELKKQIGSAFGDLLKGRPSAGRGF</sequence>
<keyword evidence="3 8" id="KW-0507">mRNA processing</keyword>
<feature type="binding site" evidence="8">
    <location>
        <begin position="379"/>
        <end position="386"/>
    </location>
    <ligand>
        <name>ATP</name>
        <dbReference type="ChEBI" id="CHEBI:30616"/>
    </ligand>
</feature>
<evidence type="ECO:0000256" key="3">
    <source>
        <dbReference type="ARBA" id="ARBA00022664"/>
    </source>
</evidence>
<comment type="subunit">
    <text evidence="8">Homodimer. Forms a heterotrimer with a catalytic subunit PAN2 to form the poly(A)-nuclease (PAN) deadenylation complex. Interacts (via PAM-2 motif) with poly(A)-binding protein PAB1 (via PABC domain), conferring substrate specificity of the enzyme complex.</text>
</comment>
<evidence type="ECO:0000313" key="12">
    <source>
        <dbReference type="EMBL" id="CRK32776.1"/>
    </source>
</evidence>
<dbReference type="Gene3D" id="6.10.250.3160">
    <property type="match status" value="1"/>
</dbReference>
<dbReference type="GO" id="GO:0031251">
    <property type="term" value="C:PAN complex"/>
    <property type="evidence" value="ECO:0007669"/>
    <property type="project" value="UniProtKB-UniRule"/>
</dbReference>
<reference evidence="12 13" key="1">
    <citation type="submission" date="2015-05" db="EMBL/GenBank/DDBJ databases">
        <authorList>
            <person name="Wang D.B."/>
            <person name="Wang M."/>
        </authorList>
    </citation>
    <scope>NUCLEOTIDE SEQUENCE [LARGE SCALE GENOMIC DNA]</scope>
    <source>
        <strain evidence="12">VL1</strain>
    </source>
</reference>
<feature type="region of interest" description="Disordered" evidence="10">
    <location>
        <begin position="1"/>
        <end position="34"/>
    </location>
</feature>
<keyword evidence="9" id="KW-0479">Metal-binding</keyword>
<dbReference type="EMBL" id="CVQH01022305">
    <property type="protein sequence ID" value="CRK32776.1"/>
    <property type="molecule type" value="Genomic_DNA"/>
</dbReference>
<feature type="domain" description="C3H1-type" evidence="11">
    <location>
        <begin position="44"/>
        <end position="73"/>
    </location>
</feature>
<keyword evidence="4 8" id="KW-0547">Nucleotide-binding</keyword>
<feature type="region of interest" description="Disordered" evidence="10">
    <location>
        <begin position="96"/>
        <end position="152"/>
    </location>
</feature>
<evidence type="ECO:0000256" key="9">
    <source>
        <dbReference type="PROSITE-ProRule" id="PRU00723"/>
    </source>
</evidence>
<dbReference type="GO" id="GO:0000932">
    <property type="term" value="C:P-body"/>
    <property type="evidence" value="ECO:0007669"/>
    <property type="project" value="TreeGrafter"/>
</dbReference>
<dbReference type="PANTHER" id="PTHR12272:SF11">
    <property type="entry name" value="PAN2-PAN3 DEADENYLATION COMPLEX SUBUNIT PAN3"/>
    <property type="match status" value="1"/>
</dbReference>
<organism evidence="12 13">
    <name type="scientific">Verticillium longisporum</name>
    <name type="common">Verticillium dahliae var. longisporum</name>
    <dbReference type="NCBI Taxonomy" id="100787"/>
    <lineage>
        <taxon>Eukaryota</taxon>
        <taxon>Fungi</taxon>
        <taxon>Dikarya</taxon>
        <taxon>Ascomycota</taxon>
        <taxon>Pezizomycotina</taxon>
        <taxon>Sordariomycetes</taxon>
        <taxon>Hypocreomycetidae</taxon>
        <taxon>Glomerellales</taxon>
        <taxon>Plectosphaerellaceae</taxon>
        <taxon>Verticillium</taxon>
    </lineage>
</organism>
<dbReference type="PROSITE" id="PS50103">
    <property type="entry name" value="ZF_C3H1"/>
    <property type="match status" value="1"/>
</dbReference>
<dbReference type="InterPro" id="IPR030844">
    <property type="entry name" value="PAN3"/>
</dbReference>
<dbReference type="AlphaFoldDB" id="A0A0G4MF06"/>
<dbReference type="Gene3D" id="1.10.510.10">
    <property type="entry name" value="Transferase(Phosphotransferase) domain 1"/>
    <property type="match status" value="1"/>
</dbReference>
<evidence type="ECO:0000313" key="13">
    <source>
        <dbReference type="Proteomes" id="UP000044602"/>
    </source>
</evidence>
<dbReference type="SUPFAM" id="SSF56112">
    <property type="entry name" value="Protein kinase-like (PK-like)"/>
    <property type="match status" value="1"/>
</dbReference>
<dbReference type="Proteomes" id="UP000044602">
    <property type="component" value="Unassembled WGS sequence"/>
</dbReference>
<dbReference type="Gene3D" id="1.20.5.5160">
    <property type="match status" value="1"/>
</dbReference>
<name>A0A0G4MF06_VERLO</name>
<comment type="similarity">
    <text evidence="8">Belongs to the protein kinase superfamily. PAN3 family.</text>
</comment>
<evidence type="ECO:0000256" key="5">
    <source>
        <dbReference type="ARBA" id="ARBA00022771"/>
    </source>
</evidence>